<dbReference type="SUPFAM" id="SSF141571">
    <property type="entry name" value="Pentapeptide repeat-like"/>
    <property type="match status" value="1"/>
</dbReference>
<gene>
    <name evidence="1" type="ORF">GALL_50720</name>
</gene>
<dbReference type="EMBL" id="MLJW01000013">
    <property type="protein sequence ID" value="OIR13935.1"/>
    <property type="molecule type" value="Genomic_DNA"/>
</dbReference>
<sequence>MKKVNGTSLAVGLFLGFMTIMGSAIAVPLSKGNCENPKPYTDLRHCRFEKSDLRNKDLQGVDLRNVGLNGTQFQGANLTNALFDGVYITHANLDGVIGLPTEALAILKNSYLAKPNGNAGFVISALPRNYQGSNENVAGLDNLFMAQRVIGTQTTIALLAHPKYGEAPISAIFARFENDKFDFPTCYQSVNLLRDSHTYYWPRWESMKIRLTNDGDYLIGVLAQGNDGDDLGLNEWRQISILMMTPTCKLTVLHKEFLERSGGSIEMNGEYIAEWCGGELGYRFIDDQTVEIKTTYPASTKKVCGDLARANAQVSHKRIKLNSSR</sequence>
<comment type="caution">
    <text evidence="1">The sequence shown here is derived from an EMBL/GenBank/DDBJ whole genome shotgun (WGS) entry which is preliminary data.</text>
</comment>
<proteinExistence type="predicted"/>
<accession>A0A1J5SZJ0</accession>
<dbReference type="AlphaFoldDB" id="A0A1J5SZJ0"/>
<evidence type="ECO:0000313" key="1">
    <source>
        <dbReference type="EMBL" id="OIR13935.1"/>
    </source>
</evidence>
<name>A0A1J5SZJ0_9ZZZZ</name>
<protein>
    <submittedName>
        <fullName evidence="1">Pentapeptide repeat protein</fullName>
    </submittedName>
</protein>
<organism evidence="1">
    <name type="scientific">mine drainage metagenome</name>
    <dbReference type="NCBI Taxonomy" id="410659"/>
    <lineage>
        <taxon>unclassified sequences</taxon>
        <taxon>metagenomes</taxon>
        <taxon>ecological metagenomes</taxon>
    </lineage>
</organism>
<dbReference type="Gene3D" id="2.160.20.80">
    <property type="entry name" value="E3 ubiquitin-protein ligase SopA"/>
    <property type="match status" value="1"/>
</dbReference>
<dbReference type="Pfam" id="PF00805">
    <property type="entry name" value="Pentapeptide"/>
    <property type="match status" value="1"/>
</dbReference>
<reference evidence="1" key="1">
    <citation type="submission" date="2016-10" db="EMBL/GenBank/DDBJ databases">
        <title>Sequence of Gallionella enrichment culture.</title>
        <authorList>
            <person name="Poehlein A."/>
            <person name="Muehling M."/>
            <person name="Daniel R."/>
        </authorList>
    </citation>
    <scope>NUCLEOTIDE SEQUENCE</scope>
</reference>
<dbReference type="InterPro" id="IPR001646">
    <property type="entry name" value="5peptide_repeat"/>
</dbReference>